<dbReference type="Proteomes" id="UP001268864">
    <property type="component" value="Unassembled WGS sequence"/>
</dbReference>
<dbReference type="InterPro" id="IPR039519">
    <property type="entry name" value="YokE-like_PH"/>
</dbReference>
<proteinExistence type="predicted"/>
<dbReference type="RefSeq" id="WP_310901319.1">
    <property type="nucleotide sequence ID" value="NZ_JAMQOS010000005.1"/>
</dbReference>
<dbReference type="Pfam" id="PF14470">
    <property type="entry name" value="bPH_3"/>
    <property type="match status" value="1"/>
</dbReference>
<evidence type="ECO:0000259" key="1">
    <source>
        <dbReference type="Pfam" id="PF14470"/>
    </source>
</evidence>
<reference evidence="2 3" key="1">
    <citation type="submission" date="2022-06" db="EMBL/GenBank/DDBJ databases">
        <title>Halomicroarcula sp. a new haloarchaeum isolate from saline soil.</title>
        <authorList>
            <person name="Strakova D."/>
            <person name="Galisteo C."/>
            <person name="Sanchez-Porro C."/>
            <person name="Ventosa A."/>
        </authorList>
    </citation>
    <scope>NUCLEOTIDE SEQUENCE [LARGE SCALE GENOMIC DNA]</scope>
    <source>
        <strain evidence="2 3">S3CR25-11</strain>
    </source>
</reference>
<accession>A0ABU2FRV2</accession>
<feature type="domain" description="YokE-like PH" evidence="1">
    <location>
        <begin position="25"/>
        <end position="101"/>
    </location>
</feature>
<evidence type="ECO:0000313" key="3">
    <source>
        <dbReference type="Proteomes" id="UP001268864"/>
    </source>
</evidence>
<evidence type="ECO:0000313" key="2">
    <source>
        <dbReference type="EMBL" id="MDS0283488.1"/>
    </source>
</evidence>
<organism evidence="2 3">
    <name type="scientific">Haloarcula onubensis</name>
    <dbReference type="NCBI Taxonomy" id="2950539"/>
    <lineage>
        <taxon>Archaea</taxon>
        <taxon>Methanobacteriati</taxon>
        <taxon>Methanobacteriota</taxon>
        <taxon>Stenosarchaea group</taxon>
        <taxon>Halobacteria</taxon>
        <taxon>Halobacteriales</taxon>
        <taxon>Haloarculaceae</taxon>
        <taxon>Haloarcula</taxon>
    </lineage>
</organism>
<name>A0ABU2FRV2_9EURY</name>
<dbReference type="EMBL" id="JAMQOS010000005">
    <property type="protein sequence ID" value="MDS0283488.1"/>
    <property type="molecule type" value="Genomic_DNA"/>
</dbReference>
<comment type="caution">
    <text evidence="2">The sequence shown here is derived from an EMBL/GenBank/DDBJ whole genome shotgun (WGS) entry which is preliminary data.</text>
</comment>
<keyword evidence="3" id="KW-1185">Reference proteome</keyword>
<gene>
    <name evidence="2" type="ORF">NDI86_15275</name>
</gene>
<sequence length="127" mass="14692">MIAANEYNALSDLESKRQEALKSLLYDDEEFIYAIDINDAFLMKKARASKLVLTNQRVIEFKRGFIKETSKDFLLDEIASIEHKKGYVKRKISLEGHGASSEYQTLQDFGRKFVTAVRKEKNHNKKS</sequence>
<protein>
    <submittedName>
        <fullName evidence="2">PH domain-containing protein</fullName>
    </submittedName>
</protein>